<keyword evidence="9" id="KW-0496">Mitochondrion</keyword>
<dbReference type="PANTHER" id="PTHR24279">
    <property type="entry name" value="CYTOCHROME P450"/>
    <property type="match status" value="1"/>
</dbReference>
<comment type="similarity">
    <text evidence="3">Belongs to the cytochrome P450 family.</text>
</comment>
<evidence type="ECO:0000256" key="10">
    <source>
        <dbReference type="ARBA" id="ARBA00023136"/>
    </source>
</evidence>
<dbReference type="InterPro" id="IPR050479">
    <property type="entry name" value="CYP11_CYP27_families"/>
</dbReference>
<reference evidence="11" key="1">
    <citation type="submission" date="2014-11" db="EMBL/GenBank/DDBJ databases">
        <authorList>
            <person name="Amaro Gonzalez C."/>
        </authorList>
    </citation>
    <scope>NUCLEOTIDE SEQUENCE</scope>
</reference>
<evidence type="ECO:0000256" key="1">
    <source>
        <dbReference type="ARBA" id="ARBA00001971"/>
    </source>
</evidence>
<dbReference type="GO" id="GO:0005743">
    <property type="term" value="C:mitochondrial inner membrane"/>
    <property type="evidence" value="ECO:0007669"/>
    <property type="project" value="TreeGrafter"/>
</dbReference>
<comment type="subcellular location">
    <subcellularLocation>
        <location evidence="2">Mitochondrion membrane</location>
    </subcellularLocation>
</comment>
<keyword evidence="7" id="KW-0408">Iron</keyword>
<proteinExistence type="inferred from homology"/>
<evidence type="ECO:0000256" key="3">
    <source>
        <dbReference type="ARBA" id="ARBA00010617"/>
    </source>
</evidence>
<dbReference type="GO" id="GO:0034650">
    <property type="term" value="P:cortisol metabolic process"/>
    <property type="evidence" value="ECO:0007669"/>
    <property type="project" value="TreeGrafter"/>
</dbReference>
<dbReference type="SUPFAM" id="SSF48264">
    <property type="entry name" value="Cytochrome P450"/>
    <property type="match status" value="1"/>
</dbReference>
<keyword evidence="4" id="KW-0349">Heme</keyword>
<dbReference type="GO" id="GO:0006700">
    <property type="term" value="P:C21-steroid hormone biosynthetic process"/>
    <property type="evidence" value="ECO:0007669"/>
    <property type="project" value="TreeGrafter"/>
</dbReference>
<evidence type="ECO:0000256" key="8">
    <source>
        <dbReference type="ARBA" id="ARBA00023033"/>
    </source>
</evidence>
<organism evidence="11">
    <name type="scientific">Anguilla anguilla</name>
    <name type="common">European freshwater eel</name>
    <name type="synonym">Muraena anguilla</name>
    <dbReference type="NCBI Taxonomy" id="7936"/>
    <lineage>
        <taxon>Eukaryota</taxon>
        <taxon>Metazoa</taxon>
        <taxon>Chordata</taxon>
        <taxon>Craniata</taxon>
        <taxon>Vertebrata</taxon>
        <taxon>Euteleostomi</taxon>
        <taxon>Actinopterygii</taxon>
        <taxon>Neopterygii</taxon>
        <taxon>Teleostei</taxon>
        <taxon>Anguilliformes</taxon>
        <taxon>Anguillidae</taxon>
        <taxon>Anguilla</taxon>
    </lineage>
</organism>
<evidence type="ECO:0000256" key="4">
    <source>
        <dbReference type="ARBA" id="ARBA00022617"/>
    </source>
</evidence>
<sequence>MLMPVSKRCTRNCNLSIDKQGQAGTPPDNQEAFSGVLEQLIEKGQLSLELIKANITELMAGAVDTTAVPLQFALFELARNPSIQEMVRRQSAVLLGFSRG</sequence>
<dbReference type="GO" id="GO:0020037">
    <property type="term" value="F:heme binding"/>
    <property type="evidence" value="ECO:0007669"/>
    <property type="project" value="InterPro"/>
</dbReference>
<dbReference type="GO" id="GO:0006704">
    <property type="term" value="P:glucocorticoid biosynthetic process"/>
    <property type="evidence" value="ECO:0007669"/>
    <property type="project" value="TreeGrafter"/>
</dbReference>
<evidence type="ECO:0000256" key="2">
    <source>
        <dbReference type="ARBA" id="ARBA00004325"/>
    </source>
</evidence>
<dbReference type="InterPro" id="IPR036396">
    <property type="entry name" value="Cyt_P450_sf"/>
</dbReference>
<evidence type="ECO:0000256" key="7">
    <source>
        <dbReference type="ARBA" id="ARBA00023004"/>
    </source>
</evidence>
<dbReference type="EMBL" id="GBXM01076318">
    <property type="protein sequence ID" value="JAH32259.1"/>
    <property type="molecule type" value="Transcribed_RNA"/>
</dbReference>
<keyword evidence="5" id="KW-0479">Metal-binding</keyword>
<dbReference type="GO" id="GO:0016705">
    <property type="term" value="F:oxidoreductase activity, acting on paired donors, with incorporation or reduction of molecular oxygen"/>
    <property type="evidence" value="ECO:0007669"/>
    <property type="project" value="InterPro"/>
</dbReference>
<dbReference type="GO" id="GO:0071375">
    <property type="term" value="P:cellular response to peptide hormone stimulus"/>
    <property type="evidence" value="ECO:0007669"/>
    <property type="project" value="TreeGrafter"/>
</dbReference>
<evidence type="ECO:0000256" key="5">
    <source>
        <dbReference type="ARBA" id="ARBA00022723"/>
    </source>
</evidence>
<dbReference type="AlphaFoldDB" id="A0A0E9RSY8"/>
<keyword evidence="10" id="KW-0472">Membrane</keyword>
<evidence type="ECO:0000256" key="6">
    <source>
        <dbReference type="ARBA" id="ARBA00023002"/>
    </source>
</evidence>
<dbReference type="Gene3D" id="1.10.630.10">
    <property type="entry name" value="Cytochrome P450"/>
    <property type="match status" value="1"/>
</dbReference>
<keyword evidence="6" id="KW-0560">Oxidoreductase</keyword>
<dbReference type="GO" id="GO:0005506">
    <property type="term" value="F:iron ion binding"/>
    <property type="evidence" value="ECO:0007669"/>
    <property type="project" value="InterPro"/>
</dbReference>
<protein>
    <submittedName>
        <fullName evidence="11">Uncharacterized protein</fullName>
    </submittedName>
</protein>
<keyword evidence="8" id="KW-0503">Monooxygenase</keyword>
<dbReference type="PANTHER" id="PTHR24279:SF1">
    <property type="entry name" value="CYTOCHROME P450 11B2, MITOCHONDRIAL"/>
    <property type="match status" value="1"/>
</dbReference>
<reference evidence="11" key="2">
    <citation type="journal article" date="2015" name="Fish Shellfish Immunol.">
        <title>Early steps in the European eel (Anguilla anguilla)-Vibrio vulnificus interaction in the gills: Role of the RtxA13 toxin.</title>
        <authorList>
            <person name="Callol A."/>
            <person name="Pajuelo D."/>
            <person name="Ebbesson L."/>
            <person name="Teles M."/>
            <person name="MacKenzie S."/>
            <person name="Amaro C."/>
        </authorList>
    </citation>
    <scope>NUCLEOTIDE SEQUENCE</scope>
</reference>
<dbReference type="Pfam" id="PF00067">
    <property type="entry name" value="p450"/>
    <property type="match status" value="1"/>
</dbReference>
<evidence type="ECO:0000313" key="11">
    <source>
        <dbReference type="EMBL" id="JAH32259.1"/>
    </source>
</evidence>
<dbReference type="GO" id="GO:0008203">
    <property type="term" value="P:cholesterol metabolic process"/>
    <property type="evidence" value="ECO:0007669"/>
    <property type="project" value="TreeGrafter"/>
</dbReference>
<comment type="cofactor">
    <cofactor evidence="1">
        <name>heme</name>
        <dbReference type="ChEBI" id="CHEBI:30413"/>
    </cofactor>
</comment>
<accession>A0A0E9RSY8</accession>
<dbReference type="InterPro" id="IPR001128">
    <property type="entry name" value="Cyt_P450"/>
</dbReference>
<name>A0A0E9RSY8_ANGAN</name>
<evidence type="ECO:0000256" key="9">
    <source>
        <dbReference type="ARBA" id="ARBA00023128"/>
    </source>
</evidence>
<dbReference type="GO" id="GO:0004497">
    <property type="term" value="F:monooxygenase activity"/>
    <property type="evidence" value="ECO:0007669"/>
    <property type="project" value="UniProtKB-KW"/>
</dbReference>